<protein>
    <submittedName>
        <fullName evidence="2">Uncharacterized protein</fullName>
    </submittedName>
</protein>
<proteinExistence type="predicted"/>
<organism evidence="2 3">
    <name type="scientific">Diatraea saccharalis</name>
    <name type="common">sugarcane borer</name>
    <dbReference type="NCBI Taxonomy" id="40085"/>
    <lineage>
        <taxon>Eukaryota</taxon>
        <taxon>Metazoa</taxon>
        <taxon>Ecdysozoa</taxon>
        <taxon>Arthropoda</taxon>
        <taxon>Hexapoda</taxon>
        <taxon>Insecta</taxon>
        <taxon>Pterygota</taxon>
        <taxon>Neoptera</taxon>
        <taxon>Endopterygota</taxon>
        <taxon>Lepidoptera</taxon>
        <taxon>Glossata</taxon>
        <taxon>Ditrysia</taxon>
        <taxon>Pyraloidea</taxon>
        <taxon>Crambidae</taxon>
        <taxon>Crambinae</taxon>
        <taxon>Diatraea</taxon>
    </lineage>
</organism>
<feature type="region of interest" description="Disordered" evidence="1">
    <location>
        <begin position="213"/>
        <end position="239"/>
    </location>
</feature>
<keyword evidence="3" id="KW-1185">Reference proteome</keyword>
<evidence type="ECO:0000313" key="3">
    <source>
        <dbReference type="Proteomes" id="UP001153714"/>
    </source>
</evidence>
<name>A0A9N9N141_9NEOP</name>
<feature type="compositionally biased region" description="Basic and acidic residues" evidence="1">
    <location>
        <begin position="219"/>
        <end position="229"/>
    </location>
</feature>
<dbReference type="Proteomes" id="UP001153714">
    <property type="component" value="Chromosome 1"/>
</dbReference>
<reference evidence="2" key="2">
    <citation type="submission" date="2022-10" db="EMBL/GenBank/DDBJ databases">
        <authorList>
            <consortium name="ENA_rothamsted_submissions"/>
            <consortium name="culmorum"/>
            <person name="King R."/>
        </authorList>
    </citation>
    <scope>NUCLEOTIDE SEQUENCE</scope>
</reference>
<evidence type="ECO:0000256" key="1">
    <source>
        <dbReference type="SAM" id="MobiDB-lite"/>
    </source>
</evidence>
<accession>A0A9N9N141</accession>
<dbReference type="EMBL" id="OU893332">
    <property type="protein sequence ID" value="CAG9782313.1"/>
    <property type="molecule type" value="Genomic_DNA"/>
</dbReference>
<dbReference type="OrthoDB" id="7490353at2759"/>
<sequence length="345" mass="39163">MFKEYERCHQDILAYNTEDTEDISVTESHYFSSLSILNDAIKRRALAMENTEPEMPETNKRLSTTASYNKKVVLAATKAALQCLYLEVRCYLIVTLSVVWYGGVNRRPSNTVGNARRRCRDIQKRLTYEDYTMLAGKIITLFPKETAATYFTRPIRKRDSYNGKSVAARGKLVDKVRNYLFQSGECKRKYLNTTENSKVKLSEAEVERRRICNSSAGRPQKDFEECSERSKRRKTQDLRSSTGTLELTYAAEMKLRSEGNIQAAKVLAEIVKSPDSAKNYIKKDDVKITKLTEDKALSLITNAKLTKYQYNIIRSNALEENCPLCGGRLNGDVIVVVLSSGGADF</sequence>
<reference evidence="2" key="1">
    <citation type="submission" date="2021-12" db="EMBL/GenBank/DDBJ databases">
        <authorList>
            <person name="King R."/>
        </authorList>
    </citation>
    <scope>NUCLEOTIDE SEQUENCE</scope>
</reference>
<evidence type="ECO:0000313" key="2">
    <source>
        <dbReference type="EMBL" id="CAG9782313.1"/>
    </source>
</evidence>
<dbReference type="AlphaFoldDB" id="A0A9N9N141"/>
<gene>
    <name evidence="2" type="ORF">DIATSA_LOCUS585</name>
</gene>